<organism evidence="1 2">
    <name type="scientific">Gigaspora margarita</name>
    <dbReference type="NCBI Taxonomy" id="4874"/>
    <lineage>
        <taxon>Eukaryota</taxon>
        <taxon>Fungi</taxon>
        <taxon>Fungi incertae sedis</taxon>
        <taxon>Mucoromycota</taxon>
        <taxon>Glomeromycotina</taxon>
        <taxon>Glomeromycetes</taxon>
        <taxon>Diversisporales</taxon>
        <taxon>Gigasporaceae</taxon>
        <taxon>Gigaspora</taxon>
    </lineage>
</organism>
<protein>
    <submittedName>
        <fullName evidence="1">44101_t:CDS:1</fullName>
    </submittedName>
</protein>
<gene>
    <name evidence="1" type="ORF">GMARGA_LOCUS35737</name>
</gene>
<comment type="caution">
    <text evidence="1">The sequence shown here is derived from an EMBL/GenBank/DDBJ whole genome shotgun (WGS) entry which is preliminary data.</text>
</comment>
<reference evidence="1 2" key="1">
    <citation type="submission" date="2021-06" db="EMBL/GenBank/DDBJ databases">
        <authorList>
            <person name="Kallberg Y."/>
            <person name="Tangrot J."/>
            <person name="Rosling A."/>
        </authorList>
    </citation>
    <scope>NUCLEOTIDE SEQUENCE [LARGE SCALE GENOMIC DNA]</scope>
    <source>
        <strain evidence="1 2">120-4 pot B 10/14</strain>
    </source>
</reference>
<name>A0ABN7WVR1_GIGMA</name>
<proteinExistence type="predicted"/>
<accession>A0ABN7WVR1</accession>
<dbReference type="Proteomes" id="UP000789901">
    <property type="component" value="Unassembled WGS sequence"/>
</dbReference>
<feature type="non-terminal residue" evidence="1">
    <location>
        <position position="241"/>
    </location>
</feature>
<dbReference type="EMBL" id="CAJVQB010067513">
    <property type="protein sequence ID" value="CAG8841978.1"/>
    <property type="molecule type" value="Genomic_DNA"/>
</dbReference>
<sequence>MYNEESSSSINNNLSMEGNAGFFQDQTDINLQREEQINTLQQENTKLVKKNENSVSPASKILSGNKLIDDFIESTQTFSRVCLNATWVDGPISKWNYKDQRYKRKKNHTVVLKILNNSGQMDANYLDEHPETKNYMAFAKYRDLHYFLNKEALSWLQKLKLLQKITYGFPLLRKERRFGGLSIELRRLIEKANSGEINFPENIDTNNLPTKINDQAIYSSRSLTPLINKAQSMKLNSNAIT</sequence>
<keyword evidence="2" id="KW-1185">Reference proteome</keyword>
<dbReference type="Gene3D" id="1.10.10.1010">
    <property type="entry name" value="Intein homing endonuclease, domain IV"/>
    <property type="match status" value="1"/>
</dbReference>
<evidence type="ECO:0000313" key="1">
    <source>
        <dbReference type="EMBL" id="CAG8841978.1"/>
    </source>
</evidence>
<evidence type="ECO:0000313" key="2">
    <source>
        <dbReference type="Proteomes" id="UP000789901"/>
    </source>
</evidence>